<comment type="similarity">
    <text evidence="4 7">Belongs to the glucosamine/galactosamine-6-phosphate isomerase family. 6-phosphogluconolactonase subfamily.</text>
</comment>
<dbReference type="PANTHER" id="PTHR11054:SF0">
    <property type="entry name" value="6-PHOSPHOGLUCONOLACTONASE"/>
    <property type="match status" value="1"/>
</dbReference>
<dbReference type="GO" id="GO:0017057">
    <property type="term" value="F:6-phosphogluconolactonase activity"/>
    <property type="evidence" value="ECO:0007669"/>
    <property type="project" value="UniProtKB-UniRule"/>
</dbReference>
<dbReference type="InterPro" id="IPR039104">
    <property type="entry name" value="6PGL"/>
</dbReference>
<sequence length="236" mass="25047">MATSDLGQGVTLHEWPDREAHAAALAETVTAALREALAARGEALLIVSGGRSPVPFLERLAQADLDWSKVLVTLADERWVPGDHPDSNGGLLRKHLFQGPAAAAGFVDLYTPAATTEEGMALTEARLRDALATPDVLVLGMGDDAHTASLFPGSPGLEEALDPTSERLSFPGVAPSAPQTRITLSRAYLSRARQQILAVQGAGKRQVLETALAEGDELATPIKAFLREPLVVYWCP</sequence>
<comment type="catalytic activity">
    <reaction evidence="1 7">
        <text>6-phospho-D-glucono-1,5-lactone + H2O = 6-phospho-D-gluconate + H(+)</text>
        <dbReference type="Rhea" id="RHEA:12556"/>
        <dbReference type="ChEBI" id="CHEBI:15377"/>
        <dbReference type="ChEBI" id="CHEBI:15378"/>
        <dbReference type="ChEBI" id="CHEBI:57955"/>
        <dbReference type="ChEBI" id="CHEBI:58759"/>
        <dbReference type="EC" id="3.1.1.31"/>
    </reaction>
</comment>
<name>A0A0U4WQ17_9PSED</name>
<dbReference type="PANTHER" id="PTHR11054">
    <property type="entry name" value="6-PHOSPHOGLUCONOLACTONASE"/>
    <property type="match status" value="1"/>
</dbReference>
<dbReference type="RefSeq" id="WP_059314978.1">
    <property type="nucleotide sequence ID" value="NZ_CP013987.1"/>
</dbReference>
<dbReference type="GO" id="GO:0005975">
    <property type="term" value="P:carbohydrate metabolic process"/>
    <property type="evidence" value="ECO:0007669"/>
    <property type="project" value="UniProtKB-UniRule"/>
</dbReference>
<proteinExistence type="inferred from homology"/>
<dbReference type="EC" id="3.1.1.31" evidence="5 7"/>
<dbReference type="Proteomes" id="UP000064137">
    <property type="component" value="Chromosome"/>
</dbReference>
<keyword evidence="7" id="KW-0378">Hydrolase</keyword>
<dbReference type="GO" id="GO:0006098">
    <property type="term" value="P:pentose-phosphate shunt"/>
    <property type="evidence" value="ECO:0007669"/>
    <property type="project" value="UniProtKB-UniPathway"/>
</dbReference>
<dbReference type="Pfam" id="PF01182">
    <property type="entry name" value="Glucosamine_iso"/>
    <property type="match status" value="1"/>
</dbReference>
<evidence type="ECO:0000256" key="1">
    <source>
        <dbReference type="ARBA" id="ARBA00000832"/>
    </source>
</evidence>
<dbReference type="UniPathway" id="UPA00115">
    <property type="reaction ID" value="UER00409"/>
</dbReference>
<dbReference type="OrthoDB" id="9810967at2"/>
<reference evidence="9 10" key="1">
    <citation type="submission" date="2016-01" db="EMBL/GenBank/DDBJ databases">
        <title>Annotation of Pseudomonas oryzihabitans USDA-ARS-USMARC-56511.</title>
        <authorList>
            <person name="Harhay G.P."/>
            <person name="Harhay D.M."/>
            <person name="Smith T.P.L."/>
            <person name="Bono J.L."/>
            <person name="Heaton M.P."/>
            <person name="Clawson M.L."/>
            <person name="Chitko-Mckown C.G."/>
            <person name="Capik S.F."/>
            <person name="DeDonder K.D."/>
            <person name="Apley M.D."/>
            <person name="Lubbers B.V."/>
            <person name="White B.J."/>
            <person name="Larson R.L."/>
        </authorList>
    </citation>
    <scope>NUCLEOTIDE SEQUENCE [LARGE SCALE GENOMIC DNA]</scope>
    <source>
        <strain evidence="9 10">USDA-ARS-USMARC-56511</strain>
    </source>
</reference>
<comment type="function">
    <text evidence="2 7">Hydrolysis of 6-phosphogluconolactone to 6-phosphogluconate.</text>
</comment>
<dbReference type="Gene3D" id="3.40.50.1360">
    <property type="match status" value="1"/>
</dbReference>
<dbReference type="SUPFAM" id="SSF100950">
    <property type="entry name" value="NagB/RpiA/CoA transferase-like"/>
    <property type="match status" value="1"/>
</dbReference>
<dbReference type="InterPro" id="IPR006148">
    <property type="entry name" value="Glc/Gal-6P_isomerase"/>
</dbReference>
<evidence type="ECO:0000259" key="8">
    <source>
        <dbReference type="Pfam" id="PF01182"/>
    </source>
</evidence>
<dbReference type="InterPro" id="IPR005900">
    <property type="entry name" value="6-phosphogluconolactonase_DevB"/>
</dbReference>
<evidence type="ECO:0000313" key="9">
    <source>
        <dbReference type="EMBL" id="ALZ84803.1"/>
    </source>
</evidence>
<evidence type="ECO:0000313" key="10">
    <source>
        <dbReference type="Proteomes" id="UP000064137"/>
    </source>
</evidence>
<comment type="pathway">
    <text evidence="3 7">Carbohydrate degradation; pentose phosphate pathway; D-ribulose 5-phosphate from D-glucose 6-phosphate (oxidative stage): step 2/3.</text>
</comment>
<protein>
    <recommendedName>
        <fullName evidence="6 7">6-phosphogluconolactonase</fullName>
        <shortName evidence="7">6PGL</shortName>
        <ecNumber evidence="5 7">3.1.1.31</ecNumber>
    </recommendedName>
</protein>
<gene>
    <name evidence="7" type="primary">pgl</name>
    <name evidence="9" type="ORF">APT59_11585</name>
</gene>
<evidence type="ECO:0000256" key="2">
    <source>
        <dbReference type="ARBA" id="ARBA00002681"/>
    </source>
</evidence>
<dbReference type="NCBIfam" id="TIGR01198">
    <property type="entry name" value="pgl"/>
    <property type="match status" value="1"/>
</dbReference>
<evidence type="ECO:0000256" key="4">
    <source>
        <dbReference type="ARBA" id="ARBA00010662"/>
    </source>
</evidence>
<dbReference type="CDD" id="cd01400">
    <property type="entry name" value="6PGL"/>
    <property type="match status" value="1"/>
</dbReference>
<dbReference type="KEGG" id="por:APT59_11585"/>
<organism evidence="9 10">
    <name type="scientific">Pseudomonas oryzihabitans</name>
    <dbReference type="NCBI Taxonomy" id="47885"/>
    <lineage>
        <taxon>Bacteria</taxon>
        <taxon>Pseudomonadati</taxon>
        <taxon>Pseudomonadota</taxon>
        <taxon>Gammaproteobacteria</taxon>
        <taxon>Pseudomonadales</taxon>
        <taxon>Pseudomonadaceae</taxon>
        <taxon>Pseudomonas</taxon>
    </lineage>
</organism>
<feature type="domain" description="Glucosamine/galactosamine-6-phosphate isomerase" evidence="8">
    <location>
        <begin position="16"/>
        <end position="226"/>
    </location>
</feature>
<accession>A0A0U4WQ17</accession>
<evidence type="ECO:0000256" key="6">
    <source>
        <dbReference type="ARBA" id="ARBA00020337"/>
    </source>
</evidence>
<evidence type="ECO:0000256" key="7">
    <source>
        <dbReference type="RuleBase" id="RU365095"/>
    </source>
</evidence>
<dbReference type="EMBL" id="CP013987">
    <property type="protein sequence ID" value="ALZ84803.1"/>
    <property type="molecule type" value="Genomic_DNA"/>
</dbReference>
<evidence type="ECO:0000256" key="3">
    <source>
        <dbReference type="ARBA" id="ARBA00004961"/>
    </source>
</evidence>
<dbReference type="InterPro" id="IPR037171">
    <property type="entry name" value="NagB/RpiA_transferase-like"/>
</dbReference>
<dbReference type="AlphaFoldDB" id="A0A0U4WQ17"/>
<evidence type="ECO:0000256" key="5">
    <source>
        <dbReference type="ARBA" id="ARBA00013198"/>
    </source>
</evidence>